<proteinExistence type="inferred from homology"/>
<evidence type="ECO:0000256" key="9">
    <source>
        <dbReference type="RuleBase" id="RU361157"/>
    </source>
</evidence>
<feature type="transmembrane region" description="Helical" evidence="9">
    <location>
        <begin position="119"/>
        <end position="139"/>
    </location>
</feature>
<comment type="subcellular location">
    <subcellularLocation>
        <location evidence="1 9">Cell membrane</location>
        <topology evidence="1 9">Multi-pass membrane protein</topology>
    </subcellularLocation>
</comment>
<dbReference type="Pfam" id="PF01061">
    <property type="entry name" value="ABC2_membrane"/>
    <property type="match status" value="1"/>
</dbReference>
<dbReference type="InterPro" id="IPR013525">
    <property type="entry name" value="ABC2_TM"/>
</dbReference>
<keyword evidence="6 9" id="KW-1133">Transmembrane helix</keyword>
<protein>
    <recommendedName>
        <fullName evidence="9">Transport permease protein</fullName>
    </recommendedName>
</protein>
<evidence type="ECO:0000256" key="1">
    <source>
        <dbReference type="ARBA" id="ARBA00004651"/>
    </source>
</evidence>
<dbReference type="PANTHER" id="PTHR30413">
    <property type="entry name" value="INNER MEMBRANE TRANSPORT PERMEASE"/>
    <property type="match status" value="1"/>
</dbReference>
<dbReference type="RefSeq" id="WP_145017631.1">
    <property type="nucleotide sequence ID" value="NZ_VLLN01000002.1"/>
</dbReference>
<keyword evidence="12" id="KW-1185">Reference proteome</keyword>
<name>A0A562WT75_9BACT</name>
<feature type="transmembrane region" description="Helical" evidence="9">
    <location>
        <begin position="34"/>
        <end position="60"/>
    </location>
</feature>
<evidence type="ECO:0000256" key="7">
    <source>
        <dbReference type="ARBA" id="ARBA00023047"/>
    </source>
</evidence>
<organism evidence="11 12">
    <name type="scientific">Geobacter argillaceus</name>
    <dbReference type="NCBI Taxonomy" id="345631"/>
    <lineage>
        <taxon>Bacteria</taxon>
        <taxon>Pseudomonadati</taxon>
        <taxon>Thermodesulfobacteriota</taxon>
        <taxon>Desulfuromonadia</taxon>
        <taxon>Geobacterales</taxon>
        <taxon>Geobacteraceae</taxon>
        <taxon>Geobacter</taxon>
    </lineage>
</organism>
<keyword evidence="4 9" id="KW-1003">Cell membrane</keyword>
<dbReference type="PANTHER" id="PTHR30413:SF10">
    <property type="entry name" value="CAPSULE POLYSACCHARIDE EXPORT INNER-MEMBRANE PROTEIN CTRC"/>
    <property type="match status" value="1"/>
</dbReference>
<evidence type="ECO:0000256" key="6">
    <source>
        <dbReference type="ARBA" id="ARBA00022989"/>
    </source>
</evidence>
<dbReference type="EMBL" id="VLLN01000002">
    <property type="protein sequence ID" value="TWJ33026.1"/>
    <property type="molecule type" value="Genomic_DNA"/>
</dbReference>
<feature type="transmembrane region" description="Helical" evidence="9">
    <location>
        <begin position="72"/>
        <end position="98"/>
    </location>
</feature>
<evidence type="ECO:0000313" key="12">
    <source>
        <dbReference type="Proteomes" id="UP000319449"/>
    </source>
</evidence>
<feature type="domain" description="ABC transmembrane type-2" evidence="10">
    <location>
        <begin position="38"/>
        <end position="262"/>
    </location>
</feature>
<comment type="similarity">
    <text evidence="2 9">Belongs to the ABC-2 integral membrane protein family.</text>
</comment>
<keyword evidence="3 9" id="KW-0813">Transport</keyword>
<keyword evidence="7" id="KW-0762">Sugar transport</keyword>
<dbReference type="OrthoDB" id="9786910at2"/>
<evidence type="ECO:0000256" key="5">
    <source>
        <dbReference type="ARBA" id="ARBA00022692"/>
    </source>
</evidence>
<gene>
    <name evidence="11" type="ORF">JN12_00437</name>
</gene>
<evidence type="ECO:0000256" key="8">
    <source>
        <dbReference type="ARBA" id="ARBA00023136"/>
    </source>
</evidence>
<evidence type="ECO:0000313" key="11">
    <source>
        <dbReference type="EMBL" id="TWJ33026.1"/>
    </source>
</evidence>
<evidence type="ECO:0000256" key="4">
    <source>
        <dbReference type="ARBA" id="ARBA00022475"/>
    </source>
</evidence>
<reference evidence="11 12" key="1">
    <citation type="submission" date="2019-07" db="EMBL/GenBank/DDBJ databases">
        <title>Genomic Encyclopedia of Archaeal and Bacterial Type Strains, Phase II (KMG-II): from individual species to whole genera.</title>
        <authorList>
            <person name="Goeker M."/>
        </authorList>
    </citation>
    <scope>NUCLEOTIDE SEQUENCE [LARGE SCALE GENOMIC DNA]</scope>
    <source>
        <strain evidence="11 12">ATCC BAA-1139</strain>
    </source>
</reference>
<evidence type="ECO:0000259" key="10">
    <source>
        <dbReference type="PROSITE" id="PS51012"/>
    </source>
</evidence>
<keyword evidence="5 9" id="KW-0812">Transmembrane</keyword>
<evidence type="ECO:0000256" key="3">
    <source>
        <dbReference type="ARBA" id="ARBA00022448"/>
    </source>
</evidence>
<keyword evidence="8 9" id="KW-0472">Membrane</keyword>
<evidence type="ECO:0000256" key="2">
    <source>
        <dbReference type="ARBA" id="ARBA00007783"/>
    </source>
</evidence>
<accession>A0A562WT75</accession>
<dbReference type="GO" id="GO:0005886">
    <property type="term" value="C:plasma membrane"/>
    <property type="evidence" value="ECO:0007669"/>
    <property type="project" value="UniProtKB-SubCell"/>
</dbReference>
<dbReference type="Proteomes" id="UP000319449">
    <property type="component" value="Unassembled WGS sequence"/>
</dbReference>
<keyword evidence="7" id="KW-0625">Polysaccharide transport</keyword>
<dbReference type="GO" id="GO:0015774">
    <property type="term" value="P:polysaccharide transport"/>
    <property type="evidence" value="ECO:0007669"/>
    <property type="project" value="UniProtKB-KW"/>
</dbReference>
<feature type="transmembrane region" description="Helical" evidence="9">
    <location>
        <begin position="242"/>
        <end position="259"/>
    </location>
</feature>
<dbReference type="AlphaFoldDB" id="A0A562WT75"/>
<dbReference type="InterPro" id="IPR047817">
    <property type="entry name" value="ABC2_TM_bact-type"/>
</dbReference>
<comment type="caution">
    <text evidence="11">The sequence shown here is derived from an EMBL/GenBank/DDBJ whole genome shotgun (WGS) entry which is preliminary data.</text>
</comment>
<feature type="transmembrane region" description="Helical" evidence="9">
    <location>
        <begin position="151"/>
        <end position="175"/>
    </location>
</feature>
<dbReference type="PROSITE" id="PS51012">
    <property type="entry name" value="ABC_TM2"/>
    <property type="match status" value="1"/>
</dbReference>
<dbReference type="GO" id="GO:0140359">
    <property type="term" value="F:ABC-type transporter activity"/>
    <property type="evidence" value="ECO:0007669"/>
    <property type="project" value="InterPro"/>
</dbReference>
<feature type="transmembrane region" description="Helical" evidence="9">
    <location>
        <begin position="182"/>
        <end position="200"/>
    </location>
</feature>
<dbReference type="GO" id="GO:0015920">
    <property type="term" value="P:lipopolysaccharide transport"/>
    <property type="evidence" value="ECO:0007669"/>
    <property type="project" value="TreeGrafter"/>
</dbReference>
<sequence>MPFIRIFSAFITELLSRRQMILELAKRDFKTKYLGSYLGILWAFVHPTVYIVILWFVFQVGFKSQPAGNTPFVLWMLCGIIPWFFFSECLASATSAVLDNAFLLKKMNFSVGMLPIVKILSALVLHLFFVVVIVVMFLLYSLPLTLHVLQILYYLFAAIVLLLGLSWLTSSVVLFFRDMGQIVSMALQFAFWVTPIFWSAKMLPVKYLNLVKLNPVYYLVEGYRESFIYHTWFWQSHPMLTLYYWAVTGCIFVVGAVVFRRLRPHFADVL</sequence>